<feature type="region of interest" description="Disordered" evidence="12">
    <location>
        <begin position="949"/>
        <end position="986"/>
    </location>
</feature>
<evidence type="ECO:0000256" key="4">
    <source>
        <dbReference type="ARBA" id="ARBA00022454"/>
    </source>
</evidence>
<evidence type="ECO:0000256" key="11">
    <source>
        <dbReference type="SAM" id="Coils"/>
    </source>
</evidence>
<evidence type="ECO:0000313" key="13">
    <source>
        <dbReference type="EnsemblMetazoa" id="AATE013206-PA.1"/>
    </source>
</evidence>
<dbReference type="EnsemblMetazoa" id="AATE013206-RA">
    <property type="protein sequence ID" value="AATE013206-PA.1"/>
    <property type="gene ID" value="AATE013206"/>
</dbReference>
<dbReference type="Pfam" id="PF02463">
    <property type="entry name" value="SMC_N"/>
    <property type="match status" value="1"/>
</dbReference>
<feature type="coiled-coil region" evidence="11">
    <location>
        <begin position="255"/>
        <end position="366"/>
    </location>
</feature>
<dbReference type="InterPro" id="IPR027417">
    <property type="entry name" value="P-loop_NTPase"/>
</dbReference>
<dbReference type="FunFam" id="1.20.1060.20:FF:000001">
    <property type="entry name" value="Structural maintenance of chromosomes 1A"/>
    <property type="match status" value="1"/>
</dbReference>
<keyword evidence="4" id="KW-0158">Chromosome</keyword>
<dbReference type="CDD" id="cd03275">
    <property type="entry name" value="ABC_SMC1_euk"/>
    <property type="match status" value="2"/>
</dbReference>
<evidence type="ECO:0000256" key="3">
    <source>
        <dbReference type="ARBA" id="ARBA00005597"/>
    </source>
</evidence>
<dbReference type="PANTHER" id="PTHR18937">
    <property type="entry name" value="STRUCTURAL MAINTENANCE OF CHROMOSOMES SMC FAMILY MEMBER"/>
    <property type="match status" value="1"/>
</dbReference>
<dbReference type="GO" id="GO:0008278">
    <property type="term" value="C:cohesin complex"/>
    <property type="evidence" value="ECO:0007669"/>
    <property type="project" value="InterPro"/>
</dbReference>
<dbReference type="GO" id="GO:0005524">
    <property type="term" value="F:ATP binding"/>
    <property type="evidence" value="ECO:0007669"/>
    <property type="project" value="InterPro"/>
</dbReference>
<dbReference type="GO" id="GO:0005634">
    <property type="term" value="C:nucleus"/>
    <property type="evidence" value="ECO:0007669"/>
    <property type="project" value="UniProtKB-SubCell"/>
</dbReference>
<dbReference type="Gene3D" id="3.40.50.300">
    <property type="entry name" value="P-loop containing nucleotide triphosphate hydrolases"/>
    <property type="match status" value="2"/>
</dbReference>
<reference evidence="13" key="1">
    <citation type="submission" date="2022-08" db="UniProtKB">
        <authorList>
            <consortium name="EnsemblMetazoa"/>
        </authorList>
    </citation>
    <scope>IDENTIFICATION</scope>
    <source>
        <strain evidence="13">EBRO</strain>
    </source>
</reference>
<keyword evidence="6" id="KW-0498">Mitosis</keyword>
<evidence type="ECO:0000256" key="8">
    <source>
        <dbReference type="ARBA" id="ARBA00023242"/>
    </source>
</evidence>
<evidence type="ECO:0000256" key="10">
    <source>
        <dbReference type="PIRNR" id="PIRNR005719"/>
    </source>
</evidence>
<dbReference type="InterPro" id="IPR003395">
    <property type="entry name" value="RecF/RecN/SMC_N"/>
</dbReference>
<dbReference type="GO" id="GO:0016887">
    <property type="term" value="F:ATP hydrolysis activity"/>
    <property type="evidence" value="ECO:0007669"/>
    <property type="project" value="InterPro"/>
</dbReference>
<name>A0A182J865_ANOAO</name>
<dbReference type="Gene3D" id="1.20.1060.20">
    <property type="match status" value="1"/>
</dbReference>
<sequence>MSAFLRFIEVDNFKSYRGRTVIGPLKRFSAVIGPNGSGKSNFMDAISFVMGEKTNSLRVRKLTELIHGASIGQPVSSRASVTAKFLITVEGEEEPVEKNFQRSVINSSSEYRINGSPVSSTAYLQELEKIGINVKAKNFLVFQGAVESIAIKNAKERTALFEEISGSGLLKDEYNRLKHDMQMAEEETQYTYQKKKGIAAERKEAKLEKQEADRYARLKQECYEKQVHYNVFRLYHNEKESKRLKEDQVSKQQELNIIEKRKEEADEILKDKKKELGKVTREMAKKEQEIREVEAEMSKRHPMFIKAKEKVAHTQKKLDGAIKTLEQARRADEAHQADIKKLDDELRAVEEKRAAFENEVAGESKKRGSNVHLERDLVQEYDRLKQKADATAGKYLIHLDSVNREQKSDQDLLDSEINKKAQIEENYKRNESEKNEALKRQEKLIDHIKSSKVALEEQNRIKAELSQDVGSSKERILELQAELENVREQLGDAKIDKHEDARRKKKQEVVELFKLEVPGVYDRMINMCQPTHKRYNVAVTKVLGKYMEAIIVDTEKTARRCIQILKEKMLDVETFLPLDYLQKKPLKERLRNIEDPRNVKLIYDVLKFSPPEIEPAVLFATNNALVCETPDDAMKVAYEIDRSRYDALALDGTFYQKSGIISGGSHDLARKAKRWDEKHMAQLKLQKEKITEELKEVMKKTRRQGELTTVESQIRGLENRLKYSQNDLEASKKSLMEYDRKLDNFTRELDQIGPKIAEIERRMQDRDMKIQDIKESMNNVEDDVYAEFCARIGVANIRQFEERELVLQQERAKKRAEFEQQIDRINNNLEFERSKDTSKNVQRWERAVQDDEDSLETFKQAEARQRQEIEKDKEKIEVMKQEKAAHKSLVDQTEEEMSKARRDVQALAKELAAIHQGIANIETRIETMKNKRHNILMQAKMDAIDIPLKHGSMDDIGQQPQQQQQQQGAQGGDTSSDTSAAAGGTAYERESRIEIDYQMLPSNLKNLSDADQVKKTGDTLSKELQSKFETLEKIQTPNMKAMQKLDRVTEKIQSTNEEFEVARKKAKKAKAAFEKVKNERCTLFTNCSNHISDAIDGIYKQLSRNEAAQAYLGPDNPEEPYLDGINYNCVAPGKRFQPMSNLSGGEKTIAALALLFAIHSFQPAPFFVLDEIDAALDNTNIGKVASYIREKTTNLQTIVISLKEEFYSHADVLVGICPEPSDCLVSQTLIFDLEKYDESSGYAEQH</sequence>
<dbReference type="FunFam" id="3.40.50.300:FF:000564">
    <property type="entry name" value="Structural maintenance of chromosomes 1A"/>
    <property type="match status" value="1"/>
</dbReference>
<dbReference type="GO" id="GO:0003677">
    <property type="term" value="F:DNA binding"/>
    <property type="evidence" value="ECO:0007669"/>
    <property type="project" value="TreeGrafter"/>
</dbReference>
<feature type="coiled-coil region" evidence="11">
    <location>
        <begin position="1038"/>
        <end position="1079"/>
    </location>
</feature>
<dbReference type="Gene3D" id="1.20.1480.30">
    <property type="entry name" value="Designed four-helix bundle protein"/>
    <property type="match status" value="1"/>
</dbReference>
<evidence type="ECO:0000256" key="6">
    <source>
        <dbReference type="ARBA" id="ARBA00022776"/>
    </source>
</evidence>
<keyword evidence="5" id="KW-0132">Cell division</keyword>
<keyword evidence="8 10" id="KW-0539">Nucleus</keyword>
<dbReference type="VEuPathDB" id="VectorBase:AATE013206"/>
<accession>A0A182J865</accession>
<dbReference type="SUPFAM" id="SSF52540">
    <property type="entry name" value="P-loop containing nucleoside triphosphate hydrolases"/>
    <property type="match status" value="1"/>
</dbReference>
<dbReference type="PIRSF" id="PIRSF005719">
    <property type="entry name" value="SMC"/>
    <property type="match status" value="1"/>
</dbReference>
<evidence type="ECO:0000256" key="5">
    <source>
        <dbReference type="ARBA" id="ARBA00022618"/>
    </source>
</evidence>
<proteinExistence type="inferred from homology"/>
<evidence type="ECO:0000256" key="2">
    <source>
        <dbReference type="ARBA" id="ARBA00004286"/>
    </source>
</evidence>
<protein>
    <recommendedName>
        <fullName evidence="10">Structural maintenance of chromosomes protein</fullName>
    </recommendedName>
</protein>
<dbReference type="GO" id="GO:0051301">
    <property type="term" value="P:cell division"/>
    <property type="evidence" value="ECO:0007669"/>
    <property type="project" value="UniProtKB-KW"/>
</dbReference>
<dbReference type="PANTHER" id="PTHR18937:SF12">
    <property type="entry name" value="STRUCTURAL MAINTENANCE OF CHROMOSOMES PROTEIN"/>
    <property type="match status" value="1"/>
</dbReference>
<dbReference type="SMART" id="SM00968">
    <property type="entry name" value="SMC_hinge"/>
    <property type="match status" value="1"/>
</dbReference>
<feature type="coiled-coil region" evidence="11">
    <location>
        <begin position="797"/>
        <end position="910"/>
    </location>
</feature>
<dbReference type="SUPFAM" id="SSF75553">
    <property type="entry name" value="Smc hinge domain"/>
    <property type="match status" value="1"/>
</dbReference>
<dbReference type="Gene3D" id="3.30.70.1620">
    <property type="match status" value="1"/>
</dbReference>
<evidence type="ECO:0000256" key="9">
    <source>
        <dbReference type="ARBA" id="ARBA00023306"/>
    </source>
</evidence>
<dbReference type="InterPro" id="IPR010935">
    <property type="entry name" value="SMC_hinge"/>
</dbReference>
<dbReference type="InterPro" id="IPR036277">
    <property type="entry name" value="SMC_hinge_sf"/>
</dbReference>
<evidence type="ECO:0000256" key="1">
    <source>
        <dbReference type="ARBA" id="ARBA00004123"/>
    </source>
</evidence>
<feature type="compositionally biased region" description="Low complexity" evidence="12">
    <location>
        <begin position="957"/>
        <end position="986"/>
    </location>
</feature>
<dbReference type="STRING" id="41427.A0A182J865"/>
<dbReference type="InterPro" id="IPR028468">
    <property type="entry name" value="Smc1_ABC"/>
</dbReference>
<keyword evidence="9" id="KW-0131">Cell cycle</keyword>
<comment type="subcellular location">
    <subcellularLocation>
        <location evidence="2">Chromosome</location>
    </subcellularLocation>
    <subcellularLocation>
        <location evidence="1 10">Nucleus</location>
    </subcellularLocation>
</comment>
<dbReference type="Pfam" id="PF06470">
    <property type="entry name" value="SMC_hinge"/>
    <property type="match status" value="1"/>
</dbReference>
<dbReference type="AlphaFoldDB" id="A0A182J865"/>
<keyword evidence="7 11" id="KW-0175">Coiled coil</keyword>
<comment type="similarity">
    <text evidence="3">Belongs to the SMC family. SMC1 subfamily.</text>
</comment>
<evidence type="ECO:0000256" key="12">
    <source>
        <dbReference type="SAM" id="MobiDB-lite"/>
    </source>
</evidence>
<organism evidence="13">
    <name type="scientific">Anopheles atroparvus</name>
    <name type="common">European mosquito</name>
    <dbReference type="NCBI Taxonomy" id="41427"/>
    <lineage>
        <taxon>Eukaryota</taxon>
        <taxon>Metazoa</taxon>
        <taxon>Ecdysozoa</taxon>
        <taxon>Arthropoda</taxon>
        <taxon>Hexapoda</taxon>
        <taxon>Insecta</taxon>
        <taxon>Pterygota</taxon>
        <taxon>Neoptera</taxon>
        <taxon>Endopterygota</taxon>
        <taxon>Diptera</taxon>
        <taxon>Nematocera</taxon>
        <taxon>Culicoidea</taxon>
        <taxon>Culicidae</taxon>
        <taxon>Anophelinae</taxon>
        <taxon>Anopheles</taxon>
    </lineage>
</organism>
<dbReference type="InterPro" id="IPR024704">
    <property type="entry name" value="SMC"/>
</dbReference>
<evidence type="ECO:0000256" key="7">
    <source>
        <dbReference type="ARBA" id="ARBA00023054"/>
    </source>
</evidence>
<dbReference type="GO" id="GO:0007062">
    <property type="term" value="P:sister chromatid cohesion"/>
    <property type="evidence" value="ECO:0007669"/>
    <property type="project" value="InterPro"/>
</dbReference>
<feature type="coiled-coil region" evidence="11">
    <location>
        <begin position="413"/>
        <end position="496"/>
    </location>
</feature>